<dbReference type="VEuPathDB" id="FungiDB:PABG_06925"/>
<feature type="non-terminal residue" evidence="3">
    <location>
        <position position="1"/>
    </location>
</feature>
<dbReference type="AlphaFoldDB" id="A0A1D2J586"/>
<gene>
    <name evidence="3" type="ORF">ACO22_07261</name>
</gene>
<feature type="compositionally biased region" description="Polar residues" evidence="1">
    <location>
        <begin position="272"/>
        <end position="286"/>
    </location>
</feature>
<feature type="compositionally biased region" description="Low complexity" evidence="1">
    <location>
        <begin position="523"/>
        <end position="535"/>
    </location>
</feature>
<dbReference type="Proteomes" id="UP000242814">
    <property type="component" value="Unassembled WGS sequence"/>
</dbReference>
<feature type="compositionally biased region" description="Polar residues" evidence="1">
    <location>
        <begin position="122"/>
        <end position="138"/>
    </location>
</feature>
<feature type="region of interest" description="Disordered" evidence="1">
    <location>
        <begin position="1"/>
        <end position="237"/>
    </location>
</feature>
<feature type="region of interest" description="Disordered" evidence="1">
    <location>
        <begin position="391"/>
        <end position="482"/>
    </location>
</feature>
<sequence>SVSTGAGMPPSHSAHRPMSPTTPRRRPLHERSQSQTNGRSLPTTVRLIQNQDSQDETSIFSTTPYPTKPEHVLLPPAGGNQGSICETGHNVSHLALDPIRSPGSSVRRDQSLSDHGLRDASGQASTTTTLHGTVSSNHTWDDSLDSSKTSIPHSSTSYKLDSGRQNKEERNDDNSSDSDGVQLPPTIKVVTQNLSSPATASPTDSTYAETVPADGRLSPSLIPTGLTSSPTFRPIEPSSPNFIPLRRSSPTESSLFEVNSVGTVRRYIRAGQRNSTLTDASSSELQSVTPSPSIPSSPPNAALRSYQSTTSFNLPHPTSFRLNTTSSASTGSSRSIPDGQSSVGSRAPVQYPVIRYPQTSSRAETSLVRSMIERFSGGLNPHLSTIPSEWSAERLQSLSPPSPRDDRSDGSGTRGSSEPKRHASSSPSARPVDKSKAEEHSDNLTHLRSLPLRQKTSGTLSHSSSLSALSNPRNFLRSPSNSSILHTIPTWARVYYRSGGLGPQFASLFTFESRPSTPPSPPSSAISAKSAAYNSNPPPMVSRTPLGISNPRVRPREISYPPRPGNPTPPEDPDDPDDRVDAIEPVDPTDPRVHWVPDLEQFKHPKPMENLPGAWSPHLYTDKRANNVRRSMWKPPSLDEKAEGLISRRNVQVYAFALGFVFPLAWIIASFLPLPPQVSEVSEEATTSRPDLEHAFRNRVVLVDQTRHENARWWRRVNRFMFPIGLAVIAIVVGAFMIYIRSSFCCQRKRIQY</sequence>
<feature type="region of interest" description="Disordered" evidence="1">
    <location>
        <begin position="272"/>
        <end position="363"/>
    </location>
</feature>
<keyword evidence="2" id="KW-0472">Membrane</keyword>
<feature type="compositionally biased region" description="Low complexity" evidence="1">
    <location>
        <begin position="146"/>
        <end position="157"/>
    </location>
</feature>
<evidence type="ECO:0000313" key="3">
    <source>
        <dbReference type="EMBL" id="ODH13440.1"/>
    </source>
</evidence>
<feature type="compositionally biased region" description="Basic and acidic residues" evidence="1">
    <location>
        <begin position="431"/>
        <end position="445"/>
    </location>
</feature>
<keyword evidence="2" id="KW-1133">Transmembrane helix</keyword>
<comment type="caution">
    <text evidence="3">The sequence shown here is derived from an EMBL/GenBank/DDBJ whole genome shotgun (WGS) entry which is preliminary data.</text>
</comment>
<reference evidence="3 4" key="1">
    <citation type="submission" date="2016-06" db="EMBL/GenBank/DDBJ databases">
        <authorList>
            <person name="Kjaerup R.B."/>
            <person name="Dalgaard T.S."/>
            <person name="Juul-Madsen H.R."/>
        </authorList>
    </citation>
    <scope>NUCLEOTIDE SEQUENCE [LARGE SCALE GENOMIC DNA]</scope>
    <source>
        <strain evidence="3 4">Pb300</strain>
    </source>
</reference>
<dbReference type="EMBL" id="LZYO01000487">
    <property type="protein sequence ID" value="ODH13440.1"/>
    <property type="molecule type" value="Genomic_DNA"/>
</dbReference>
<feature type="region of interest" description="Disordered" evidence="1">
    <location>
        <begin position="512"/>
        <end position="593"/>
    </location>
</feature>
<protein>
    <recommendedName>
        <fullName evidence="5">Serine-rich protein</fullName>
    </recommendedName>
</protein>
<evidence type="ECO:0000313" key="4">
    <source>
        <dbReference type="Proteomes" id="UP000242814"/>
    </source>
</evidence>
<feature type="compositionally biased region" description="Polar residues" evidence="1">
    <location>
        <begin position="33"/>
        <end position="65"/>
    </location>
</feature>
<feature type="compositionally biased region" description="Low complexity" evidence="1">
    <location>
        <begin position="324"/>
        <end position="335"/>
    </location>
</feature>
<feature type="compositionally biased region" description="Polar residues" evidence="1">
    <location>
        <begin position="471"/>
        <end position="482"/>
    </location>
</feature>
<feature type="compositionally biased region" description="Low complexity" evidence="1">
    <location>
        <begin position="195"/>
        <end position="206"/>
    </location>
</feature>
<keyword evidence="2" id="KW-0812">Transmembrane</keyword>
<name>A0A1D2J586_PARBR</name>
<accession>A0A1D2J586</accession>
<feature type="compositionally biased region" description="Low complexity" evidence="1">
    <location>
        <begin position="457"/>
        <end position="470"/>
    </location>
</feature>
<feature type="compositionally biased region" description="Pro residues" evidence="1">
    <location>
        <begin position="561"/>
        <end position="570"/>
    </location>
</feature>
<proteinExistence type="predicted"/>
<dbReference type="VEuPathDB" id="FungiDB:PADG_06235"/>
<evidence type="ECO:0000256" key="1">
    <source>
        <dbReference type="SAM" id="MobiDB-lite"/>
    </source>
</evidence>
<feature type="compositionally biased region" description="Basic and acidic residues" evidence="1">
    <location>
        <begin position="106"/>
        <end position="118"/>
    </location>
</feature>
<organism evidence="3 4">
    <name type="scientific">Paracoccidioides brasiliensis</name>
    <dbReference type="NCBI Taxonomy" id="121759"/>
    <lineage>
        <taxon>Eukaryota</taxon>
        <taxon>Fungi</taxon>
        <taxon>Dikarya</taxon>
        <taxon>Ascomycota</taxon>
        <taxon>Pezizomycotina</taxon>
        <taxon>Eurotiomycetes</taxon>
        <taxon>Eurotiomycetidae</taxon>
        <taxon>Onygenales</taxon>
        <taxon>Ajellomycetaceae</taxon>
        <taxon>Paracoccidioides</taxon>
    </lineage>
</organism>
<feature type="transmembrane region" description="Helical" evidence="2">
    <location>
        <begin position="720"/>
        <end position="740"/>
    </location>
</feature>
<evidence type="ECO:0000256" key="2">
    <source>
        <dbReference type="SAM" id="Phobius"/>
    </source>
</evidence>
<evidence type="ECO:0008006" key="5">
    <source>
        <dbReference type="Google" id="ProtNLM"/>
    </source>
</evidence>
<feature type="compositionally biased region" description="Basic and acidic residues" evidence="1">
    <location>
        <begin position="161"/>
        <end position="173"/>
    </location>
</feature>